<feature type="transmembrane region" description="Helical" evidence="7">
    <location>
        <begin position="145"/>
        <end position="164"/>
    </location>
</feature>
<dbReference type="PANTHER" id="PTHR32322">
    <property type="entry name" value="INNER MEMBRANE TRANSPORTER"/>
    <property type="match status" value="1"/>
</dbReference>
<dbReference type="InterPro" id="IPR000620">
    <property type="entry name" value="EamA_dom"/>
</dbReference>
<evidence type="ECO:0000256" key="4">
    <source>
        <dbReference type="ARBA" id="ARBA00022692"/>
    </source>
</evidence>
<dbReference type="SUPFAM" id="SSF103481">
    <property type="entry name" value="Multidrug resistance efflux transporter EmrE"/>
    <property type="match status" value="2"/>
</dbReference>
<evidence type="ECO:0000256" key="5">
    <source>
        <dbReference type="ARBA" id="ARBA00022989"/>
    </source>
</evidence>
<dbReference type="EMBL" id="JFHU01000023">
    <property type="protein sequence ID" value="EXX91779.1"/>
    <property type="molecule type" value="Genomic_DNA"/>
</dbReference>
<protein>
    <recommendedName>
        <fullName evidence="8">EamA domain-containing protein</fullName>
    </recommendedName>
</protein>
<feature type="transmembrane region" description="Helical" evidence="7">
    <location>
        <begin position="261"/>
        <end position="281"/>
    </location>
</feature>
<dbReference type="Gene3D" id="1.10.3730.20">
    <property type="match status" value="1"/>
</dbReference>
<dbReference type="InterPro" id="IPR037185">
    <property type="entry name" value="EmrE-like"/>
</dbReference>
<accession>A0A9W5S3S3</accession>
<dbReference type="OrthoDB" id="1957368at2"/>
<dbReference type="GO" id="GO:0005886">
    <property type="term" value="C:plasma membrane"/>
    <property type="evidence" value="ECO:0007669"/>
    <property type="project" value="UniProtKB-SubCell"/>
</dbReference>
<keyword evidence="6 7" id="KW-0472">Membrane</keyword>
<organism evidence="9 10">
    <name type="scientific">Paenibacillus darwinianus</name>
    <dbReference type="NCBI Taxonomy" id="1380763"/>
    <lineage>
        <taxon>Bacteria</taxon>
        <taxon>Bacillati</taxon>
        <taxon>Bacillota</taxon>
        <taxon>Bacilli</taxon>
        <taxon>Bacillales</taxon>
        <taxon>Paenibacillaceae</taxon>
        <taxon>Paenibacillus</taxon>
    </lineage>
</organism>
<dbReference type="AlphaFoldDB" id="A0A9W5S3S3"/>
<feature type="transmembrane region" description="Helical" evidence="7">
    <location>
        <begin position="116"/>
        <end position="133"/>
    </location>
</feature>
<reference evidence="9 10" key="1">
    <citation type="submission" date="2014-02" db="EMBL/GenBank/DDBJ databases">
        <title>Genome sequence of Paenibacillus darwinianus reveals adaptive mechanisms for survival in Antarctic soils.</title>
        <authorList>
            <person name="Dsouza M."/>
            <person name="Taylor M.W."/>
            <person name="Turner S.J."/>
            <person name="Aislabie J."/>
        </authorList>
    </citation>
    <scope>NUCLEOTIDE SEQUENCE [LARGE SCALE GENOMIC DNA]</scope>
    <source>
        <strain evidence="9 10">CE1</strain>
    </source>
</reference>
<feature type="domain" description="EamA" evidence="8">
    <location>
        <begin position="150"/>
        <end position="280"/>
    </location>
</feature>
<dbReference type="InterPro" id="IPR050638">
    <property type="entry name" value="AA-Vitamin_Transporters"/>
</dbReference>
<proteinExistence type="inferred from homology"/>
<feature type="transmembrane region" description="Helical" evidence="7">
    <location>
        <begin position="88"/>
        <end position="109"/>
    </location>
</feature>
<evidence type="ECO:0000259" key="8">
    <source>
        <dbReference type="Pfam" id="PF00892"/>
    </source>
</evidence>
<dbReference type="Pfam" id="PF00892">
    <property type="entry name" value="EamA"/>
    <property type="match status" value="2"/>
</dbReference>
<comment type="similarity">
    <text evidence="2">Belongs to the EamA transporter family.</text>
</comment>
<evidence type="ECO:0000256" key="7">
    <source>
        <dbReference type="SAM" id="Phobius"/>
    </source>
</evidence>
<evidence type="ECO:0000256" key="2">
    <source>
        <dbReference type="ARBA" id="ARBA00007362"/>
    </source>
</evidence>
<keyword evidence="5 7" id="KW-1133">Transmembrane helix</keyword>
<keyword evidence="3" id="KW-1003">Cell membrane</keyword>
<evidence type="ECO:0000313" key="10">
    <source>
        <dbReference type="Proteomes" id="UP000053750"/>
    </source>
</evidence>
<feature type="transmembrane region" description="Helical" evidence="7">
    <location>
        <begin position="34"/>
        <end position="50"/>
    </location>
</feature>
<keyword evidence="4 7" id="KW-0812">Transmembrane</keyword>
<evidence type="ECO:0000256" key="6">
    <source>
        <dbReference type="ARBA" id="ARBA00023136"/>
    </source>
</evidence>
<gene>
    <name evidence="9" type="ORF">BG53_08535</name>
</gene>
<name>A0A9W5S3S3_9BACL</name>
<evidence type="ECO:0000313" key="9">
    <source>
        <dbReference type="EMBL" id="EXX91779.1"/>
    </source>
</evidence>
<feature type="domain" description="EamA" evidence="8">
    <location>
        <begin position="1"/>
        <end position="132"/>
    </location>
</feature>
<sequence length="293" mass="32394">MGVLLLVLSMLMWSLVGTFVKISLTMVDATTVTFFRFFFGVVFIALLLLIKDRKIQLRGNLTWIWFGAAGKTANYIFENIGLHYGYSYGNMLVTPIQTVFLLFMTVFYFKEKVTPANWVAAALCIGGVLIVSWNGLPLQLMFENSGFTTLLFAGAGIGAGFHFLSQKVLLRSMDAGNMNFSVFFWASLITLMPLPWTFEWSGTVEADALLALVVLGFITGVSFYFFSIALAKVSFLVAVLVGNAAPLFMILWGRLFFNDPVTLYIMVGTAVFLAGILLLNLPVRTGVKAPLEE</sequence>
<feature type="transmembrane region" description="Helical" evidence="7">
    <location>
        <begin position="208"/>
        <end position="226"/>
    </location>
</feature>
<dbReference type="Proteomes" id="UP000053750">
    <property type="component" value="Unassembled WGS sequence"/>
</dbReference>
<comment type="caution">
    <text evidence="9">The sequence shown here is derived from an EMBL/GenBank/DDBJ whole genome shotgun (WGS) entry which is preliminary data.</text>
</comment>
<feature type="transmembrane region" description="Helical" evidence="7">
    <location>
        <begin position="176"/>
        <end position="196"/>
    </location>
</feature>
<keyword evidence="10" id="KW-1185">Reference proteome</keyword>
<evidence type="ECO:0000256" key="1">
    <source>
        <dbReference type="ARBA" id="ARBA00004651"/>
    </source>
</evidence>
<dbReference type="RefSeq" id="WP_036586015.1">
    <property type="nucleotide sequence ID" value="NZ_KK082115.1"/>
</dbReference>
<comment type="subcellular location">
    <subcellularLocation>
        <location evidence="1">Cell membrane</location>
        <topology evidence="1">Multi-pass membrane protein</topology>
    </subcellularLocation>
</comment>
<evidence type="ECO:0000256" key="3">
    <source>
        <dbReference type="ARBA" id="ARBA00022475"/>
    </source>
</evidence>
<feature type="transmembrane region" description="Helical" evidence="7">
    <location>
        <begin position="233"/>
        <end position="255"/>
    </location>
</feature>
<dbReference type="PANTHER" id="PTHR32322:SF18">
    <property type="entry name" value="S-ADENOSYLMETHIONINE_S-ADENOSYLHOMOCYSTEINE TRANSPORTER"/>
    <property type="match status" value="1"/>
</dbReference>
<feature type="transmembrane region" description="Helical" evidence="7">
    <location>
        <begin position="62"/>
        <end position="82"/>
    </location>
</feature>